<evidence type="ECO:0000313" key="6">
    <source>
        <dbReference type="EMBL" id="EFA23902.1"/>
    </source>
</evidence>
<comment type="caution">
    <text evidence="6">The sequence shown here is derived from an EMBL/GenBank/DDBJ whole genome shotgun (WGS) entry which is preliminary data.</text>
</comment>
<evidence type="ECO:0000313" key="7">
    <source>
        <dbReference type="EMBL" id="KFI59119.1"/>
    </source>
</evidence>
<dbReference type="NCBIfam" id="NF002270">
    <property type="entry name" value="PRK01202.1"/>
    <property type="match status" value="1"/>
</dbReference>
<dbReference type="InterPro" id="IPR033753">
    <property type="entry name" value="GCV_H/Fam206"/>
</dbReference>
<gene>
    <name evidence="3 6" type="primary">gcvH</name>
    <name evidence="7" type="ORF">BGLCM_0705</name>
    <name evidence="6" type="ORF">BIFGAL_03012</name>
</gene>
<evidence type="ECO:0000256" key="1">
    <source>
        <dbReference type="ARBA" id="ARBA00009249"/>
    </source>
</evidence>
<evidence type="ECO:0000259" key="5">
    <source>
        <dbReference type="PROSITE" id="PS50968"/>
    </source>
</evidence>
<dbReference type="InterPro" id="IPR011053">
    <property type="entry name" value="Single_hybrid_motif"/>
</dbReference>
<reference evidence="7 9" key="2">
    <citation type="submission" date="2014-03" db="EMBL/GenBank/DDBJ databases">
        <title>Genomics of Bifidobacteria.</title>
        <authorList>
            <person name="Ventura M."/>
            <person name="Milani C."/>
            <person name="Lugli G.A."/>
        </authorList>
    </citation>
    <scope>NUCLEOTIDE SEQUENCE [LARGE SCALE GENOMIC DNA]</scope>
    <source>
        <strain evidence="7 9">LMG 11596</strain>
    </source>
</reference>
<dbReference type="Proteomes" id="UP000029074">
    <property type="component" value="Unassembled WGS sequence"/>
</dbReference>
<dbReference type="InterPro" id="IPR002930">
    <property type="entry name" value="GCV_H"/>
</dbReference>
<dbReference type="CDD" id="cd06848">
    <property type="entry name" value="GCS_H"/>
    <property type="match status" value="1"/>
</dbReference>
<keyword evidence="9" id="KW-1185">Reference proteome</keyword>
<dbReference type="AlphaFoldDB" id="D1NRR3"/>
<accession>D1NRR3</accession>
<dbReference type="PROSITE" id="PS00189">
    <property type="entry name" value="LIPOYL"/>
    <property type="match status" value="1"/>
</dbReference>
<proteinExistence type="inferred from homology"/>
<dbReference type="RefSeq" id="WP_006294428.1">
    <property type="nucleotide sequence ID" value="NZ_ABXB03000001.1"/>
</dbReference>
<dbReference type="PROSITE" id="PS50968">
    <property type="entry name" value="BIOTINYL_LIPOYL"/>
    <property type="match status" value="1"/>
</dbReference>
<dbReference type="Proteomes" id="UP000003656">
    <property type="component" value="Unassembled WGS sequence"/>
</dbReference>
<dbReference type="EMBL" id="JGYW01000004">
    <property type="protein sequence ID" value="KFI59119.1"/>
    <property type="molecule type" value="Genomic_DNA"/>
</dbReference>
<dbReference type="GO" id="GO:0009249">
    <property type="term" value="P:protein lipoylation"/>
    <property type="evidence" value="ECO:0007669"/>
    <property type="project" value="TreeGrafter"/>
</dbReference>
<feature type="modified residue" description="N6-lipoyllysine" evidence="3 4">
    <location>
        <position position="70"/>
    </location>
</feature>
<dbReference type="PANTHER" id="PTHR11715">
    <property type="entry name" value="GLYCINE CLEAVAGE SYSTEM H PROTEIN"/>
    <property type="match status" value="1"/>
</dbReference>
<comment type="cofactor">
    <cofactor evidence="3">
        <name>(R)-lipoate</name>
        <dbReference type="ChEBI" id="CHEBI:83088"/>
    </cofactor>
    <text evidence="3">Binds 1 lipoyl cofactor covalently.</text>
</comment>
<dbReference type="InterPro" id="IPR017453">
    <property type="entry name" value="GCV_H_sub"/>
</dbReference>
<dbReference type="Gene3D" id="2.40.50.100">
    <property type="match status" value="1"/>
</dbReference>
<comment type="function">
    <text evidence="3">The glycine cleavage system catalyzes the degradation of glycine. The H protein shuttles the methylamine group of glycine from the P protein to the T protein.</text>
</comment>
<evidence type="ECO:0000256" key="2">
    <source>
        <dbReference type="ARBA" id="ARBA00022823"/>
    </source>
</evidence>
<dbReference type="Pfam" id="PF01597">
    <property type="entry name" value="GCV_H"/>
    <property type="match status" value="1"/>
</dbReference>
<dbReference type="eggNOG" id="COG0509">
    <property type="taxonomic scope" value="Bacteria"/>
</dbReference>
<organism evidence="6 8">
    <name type="scientific">Bifidobacterium gallicum DSM 20093 = LMG 11596</name>
    <dbReference type="NCBI Taxonomy" id="561180"/>
    <lineage>
        <taxon>Bacteria</taxon>
        <taxon>Bacillati</taxon>
        <taxon>Actinomycetota</taxon>
        <taxon>Actinomycetes</taxon>
        <taxon>Bifidobacteriales</taxon>
        <taxon>Bifidobacteriaceae</taxon>
        <taxon>Bifidobacterium</taxon>
    </lineage>
</organism>
<dbReference type="InterPro" id="IPR003016">
    <property type="entry name" value="2-oxoA_DH_lipoyl-BS"/>
</dbReference>
<dbReference type="GO" id="GO:0019464">
    <property type="term" value="P:glycine decarboxylation via glycine cleavage system"/>
    <property type="evidence" value="ECO:0007669"/>
    <property type="project" value="UniProtKB-UniRule"/>
</dbReference>
<evidence type="ECO:0000256" key="4">
    <source>
        <dbReference type="PIRSR" id="PIRSR617453-50"/>
    </source>
</evidence>
<dbReference type="InterPro" id="IPR000089">
    <property type="entry name" value="Biotin_lipoyl"/>
</dbReference>
<name>D1NRR3_9BIFI</name>
<keyword evidence="2 3" id="KW-0450">Lipoyl</keyword>
<comment type="subunit">
    <text evidence="3">The glycine cleavage system is composed of four proteins: P, T, L and H.</text>
</comment>
<evidence type="ECO:0000313" key="9">
    <source>
        <dbReference type="Proteomes" id="UP000029074"/>
    </source>
</evidence>
<evidence type="ECO:0000256" key="3">
    <source>
        <dbReference type="HAMAP-Rule" id="MF_00272"/>
    </source>
</evidence>
<dbReference type="EMBL" id="ABXB03000001">
    <property type="protein sequence ID" value="EFA23902.1"/>
    <property type="molecule type" value="Genomic_DNA"/>
</dbReference>
<protein>
    <recommendedName>
        <fullName evidence="3">Glycine cleavage system H protein</fullName>
    </recommendedName>
</protein>
<evidence type="ECO:0000313" key="8">
    <source>
        <dbReference type="Proteomes" id="UP000003656"/>
    </source>
</evidence>
<dbReference type="OrthoDB" id="9796712at2"/>
<dbReference type="STRING" id="561180.BIFGAL_03012"/>
<sequence>MTDNKPRLDIPDDLEYSDDHVWVNAEDEPAVLGITEYAAEQMGSLVFVDLPDVGTHINSGDDLAQVESAKTVQPVISPVAGTVKYVNRALETDAEIINEDPYGEGWIVKMELDDDQPDLLAAEQYAALLK</sequence>
<dbReference type="HAMAP" id="MF_00272">
    <property type="entry name" value="GcvH"/>
    <property type="match status" value="1"/>
</dbReference>
<dbReference type="SUPFAM" id="SSF51230">
    <property type="entry name" value="Single hybrid motif"/>
    <property type="match status" value="1"/>
</dbReference>
<dbReference type="GO" id="GO:0005829">
    <property type="term" value="C:cytosol"/>
    <property type="evidence" value="ECO:0007669"/>
    <property type="project" value="TreeGrafter"/>
</dbReference>
<feature type="domain" description="Lipoyl-binding" evidence="5">
    <location>
        <begin position="29"/>
        <end position="111"/>
    </location>
</feature>
<dbReference type="NCBIfam" id="TIGR00527">
    <property type="entry name" value="gcvH"/>
    <property type="match status" value="1"/>
</dbReference>
<dbReference type="PANTHER" id="PTHR11715:SF3">
    <property type="entry name" value="GLYCINE CLEAVAGE SYSTEM H PROTEIN-RELATED"/>
    <property type="match status" value="1"/>
</dbReference>
<comment type="similarity">
    <text evidence="1 3">Belongs to the GcvH family.</text>
</comment>
<dbReference type="GO" id="GO:0005960">
    <property type="term" value="C:glycine cleavage complex"/>
    <property type="evidence" value="ECO:0007669"/>
    <property type="project" value="InterPro"/>
</dbReference>
<reference evidence="6 8" key="1">
    <citation type="submission" date="2009-11" db="EMBL/GenBank/DDBJ databases">
        <authorList>
            <person name="Weinstock G."/>
            <person name="Sodergren E."/>
            <person name="Clifton S."/>
            <person name="Fulton L."/>
            <person name="Fulton B."/>
            <person name="Courtney L."/>
            <person name="Fronick C."/>
            <person name="Harrison M."/>
            <person name="Strong C."/>
            <person name="Farmer C."/>
            <person name="Delahaunty K."/>
            <person name="Markovic C."/>
            <person name="Hall O."/>
            <person name="Minx P."/>
            <person name="Tomlinson C."/>
            <person name="Mitreva M."/>
            <person name="Nelson J."/>
            <person name="Hou S."/>
            <person name="Wollam A."/>
            <person name="Pepin K.H."/>
            <person name="Johnson M."/>
            <person name="Bhonagiri V."/>
            <person name="Nash W.E."/>
            <person name="Warren W."/>
            <person name="Chinwalla A."/>
            <person name="Mardis E.R."/>
            <person name="Wilson R.K."/>
        </authorList>
    </citation>
    <scope>NUCLEOTIDE SEQUENCE [LARGE SCALE GENOMIC DNA]</scope>
    <source>
        <strain evidence="6 8">DSM 20093</strain>
    </source>
</reference>